<feature type="active site" description="Proton acceptor; for dehydratase activity" evidence="47">
    <location>
        <position position="906"/>
    </location>
</feature>
<comment type="catalytic activity">
    <reaction evidence="23">
        <text>dodecanoyl-[ACP] + malonyl-[ACP] + H(+) = 3-oxotetradecanoyl-[ACP] + holo-[ACP] + CO2</text>
        <dbReference type="Rhea" id="RHEA:41884"/>
        <dbReference type="Rhea" id="RHEA-COMP:9623"/>
        <dbReference type="Rhea" id="RHEA-COMP:9644"/>
        <dbReference type="Rhea" id="RHEA-COMP:9645"/>
        <dbReference type="Rhea" id="RHEA-COMP:9685"/>
        <dbReference type="ChEBI" id="CHEBI:15378"/>
        <dbReference type="ChEBI" id="CHEBI:16526"/>
        <dbReference type="ChEBI" id="CHEBI:64479"/>
        <dbReference type="ChEBI" id="CHEBI:65264"/>
        <dbReference type="ChEBI" id="CHEBI:78449"/>
        <dbReference type="ChEBI" id="CHEBI:78473"/>
    </reaction>
    <physiologicalReaction direction="left-to-right" evidence="23">
        <dbReference type="Rhea" id="RHEA:41885"/>
    </physiologicalReaction>
</comment>
<keyword evidence="5" id="KW-0702">S-nitrosylation</keyword>
<dbReference type="PANTHER" id="PTHR43775:SF23">
    <property type="entry name" value="FATTY ACID SYNTHASE 3"/>
    <property type="match status" value="1"/>
</dbReference>
<keyword evidence="4" id="KW-0808">Transferase</keyword>
<comment type="catalytic activity">
    <reaction evidence="25">
        <text>(2E)-hexenoyl-[ACP] + NADPH + H(+) = hexanoyl-[ACP] + NADP(+)</text>
        <dbReference type="Rhea" id="RHEA:41832"/>
        <dbReference type="Rhea" id="RHEA-COMP:9631"/>
        <dbReference type="Rhea" id="RHEA-COMP:9632"/>
        <dbReference type="ChEBI" id="CHEBI:15378"/>
        <dbReference type="ChEBI" id="CHEBI:57783"/>
        <dbReference type="ChEBI" id="CHEBI:58349"/>
        <dbReference type="ChEBI" id="CHEBI:78458"/>
        <dbReference type="ChEBI" id="CHEBI:78459"/>
    </reaction>
    <physiologicalReaction direction="left-to-right" evidence="25">
        <dbReference type="Rhea" id="RHEA:41833"/>
    </physiologicalReaction>
</comment>
<evidence type="ECO:0000256" key="43">
    <source>
        <dbReference type="ARBA" id="ARBA00049422"/>
    </source>
</evidence>
<dbReference type="Gene3D" id="3.40.50.1820">
    <property type="entry name" value="alpha/beta hydrolase"/>
    <property type="match status" value="1"/>
</dbReference>
<evidence type="ECO:0000256" key="26">
    <source>
        <dbReference type="ARBA" id="ARBA00047953"/>
    </source>
</evidence>
<proteinExistence type="predicted"/>
<dbReference type="EMBL" id="CAKOGL010000013">
    <property type="protein sequence ID" value="CAH2093765.1"/>
    <property type="molecule type" value="Genomic_DNA"/>
</dbReference>
<feature type="domain" description="PKS/mFAS DH" evidence="49">
    <location>
        <begin position="875"/>
        <end position="1209"/>
    </location>
</feature>
<dbReference type="SUPFAM" id="SSF52151">
    <property type="entry name" value="FabD/lysophospholipase-like"/>
    <property type="match status" value="1"/>
</dbReference>
<comment type="catalytic activity">
    <reaction evidence="45">
        <text>(2E)-decenoyl-[ACP] + NADPH + H(+) = decanoyl-[ACP] + NADP(+)</text>
        <dbReference type="Rhea" id="RHEA:41864"/>
        <dbReference type="Rhea" id="RHEA-COMP:9639"/>
        <dbReference type="Rhea" id="RHEA-COMP:9640"/>
        <dbReference type="ChEBI" id="CHEBI:15378"/>
        <dbReference type="ChEBI" id="CHEBI:57783"/>
        <dbReference type="ChEBI" id="CHEBI:58349"/>
        <dbReference type="ChEBI" id="CHEBI:78467"/>
        <dbReference type="ChEBI" id="CHEBI:78468"/>
    </reaction>
    <physiologicalReaction direction="left-to-right" evidence="45">
        <dbReference type="Rhea" id="RHEA:41865"/>
    </physiologicalReaction>
</comment>
<comment type="catalytic activity">
    <reaction evidence="21">
        <text>tetradecanoyl-[ACP] + malonyl-[ACP] + H(+) = 3-oxohexadecanoyl-[ACP] + holo-[ACP] + CO2</text>
        <dbReference type="Rhea" id="RHEA:41900"/>
        <dbReference type="Rhea" id="RHEA-COMP:9623"/>
        <dbReference type="Rhea" id="RHEA-COMP:9648"/>
        <dbReference type="Rhea" id="RHEA-COMP:9649"/>
        <dbReference type="Rhea" id="RHEA-COMP:9685"/>
        <dbReference type="ChEBI" id="CHEBI:15378"/>
        <dbReference type="ChEBI" id="CHEBI:16526"/>
        <dbReference type="ChEBI" id="CHEBI:64479"/>
        <dbReference type="ChEBI" id="CHEBI:78449"/>
        <dbReference type="ChEBI" id="CHEBI:78477"/>
        <dbReference type="ChEBI" id="CHEBI:78478"/>
    </reaction>
    <physiologicalReaction direction="left-to-right" evidence="21">
        <dbReference type="Rhea" id="RHEA:41901"/>
    </physiologicalReaction>
</comment>
<evidence type="ECO:0000313" key="51">
    <source>
        <dbReference type="Proteomes" id="UP001153954"/>
    </source>
</evidence>
<comment type="catalytic activity">
    <reaction evidence="13">
        <text>(3R)-hydroxyoctadecanoyl-[ACP] = (2E)-octadecenoyl-[ACP] + H2O</text>
        <dbReference type="Rhea" id="RHEA:41924"/>
        <dbReference type="Rhea" id="RHEA-COMP:9654"/>
        <dbReference type="Rhea" id="RHEA-COMP:9655"/>
        <dbReference type="ChEBI" id="CHEBI:15377"/>
        <dbReference type="ChEBI" id="CHEBI:78488"/>
        <dbReference type="ChEBI" id="CHEBI:78489"/>
    </reaction>
    <physiologicalReaction direction="left-to-right" evidence="13">
        <dbReference type="Rhea" id="RHEA:41925"/>
    </physiologicalReaction>
</comment>
<comment type="catalytic activity">
    <reaction evidence="9">
        <text>(3R)-hydroxyhexanoyl-[ACP] = (2E)-hexenoyl-[ACP] + H2O</text>
        <dbReference type="Rhea" id="RHEA:41828"/>
        <dbReference type="Rhea" id="RHEA-COMP:9630"/>
        <dbReference type="Rhea" id="RHEA-COMP:9631"/>
        <dbReference type="ChEBI" id="CHEBI:15377"/>
        <dbReference type="ChEBI" id="CHEBI:78457"/>
        <dbReference type="ChEBI" id="CHEBI:78458"/>
    </reaction>
    <physiologicalReaction direction="left-to-right" evidence="9">
        <dbReference type="Rhea" id="RHEA:41829"/>
    </physiologicalReaction>
</comment>
<evidence type="ECO:0000256" key="41">
    <source>
        <dbReference type="ARBA" id="ARBA00049263"/>
    </source>
</evidence>
<comment type="catalytic activity">
    <reaction evidence="28">
        <text>hexadecanoyl-[ACP] + malonyl-[ACP] + H(+) = 3-oxooctadecanoyl-[ACP] + holo-[ACP] + CO2</text>
        <dbReference type="Rhea" id="RHEA:41916"/>
        <dbReference type="Rhea" id="RHEA-COMP:9623"/>
        <dbReference type="Rhea" id="RHEA-COMP:9652"/>
        <dbReference type="Rhea" id="RHEA-COMP:9653"/>
        <dbReference type="Rhea" id="RHEA-COMP:9685"/>
        <dbReference type="ChEBI" id="CHEBI:15378"/>
        <dbReference type="ChEBI" id="CHEBI:16526"/>
        <dbReference type="ChEBI" id="CHEBI:64479"/>
        <dbReference type="ChEBI" id="CHEBI:78449"/>
        <dbReference type="ChEBI" id="CHEBI:78483"/>
        <dbReference type="ChEBI" id="CHEBI:78487"/>
    </reaction>
    <physiologicalReaction direction="left-to-right" evidence="28">
        <dbReference type="Rhea" id="RHEA:41917"/>
    </physiologicalReaction>
</comment>
<evidence type="ECO:0000256" key="39">
    <source>
        <dbReference type="ARBA" id="ARBA00049109"/>
    </source>
</evidence>
<comment type="catalytic activity">
    <reaction evidence="33">
        <text>3-oxohexanoyl-[ACP] + NADPH + H(+) = (3R)-hydroxyhexanoyl-[ACP] + NADP(+)</text>
        <dbReference type="Rhea" id="RHEA:41824"/>
        <dbReference type="Rhea" id="RHEA-COMP:9629"/>
        <dbReference type="Rhea" id="RHEA-COMP:9630"/>
        <dbReference type="ChEBI" id="CHEBI:15378"/>
        <dbReference type="ChEBI" id="CHEBI:57783"/>
        <dbReference type="ChEBI" id="CHEBI:58349"/>
        <dbReference type="ChEBI" id="CHEBI:78456"/>
        <dbReference type="ChEBI" id="CHEBI:78457"/>
    </reaction>
    <physiologicalReaction direction="left-to-right" evidence="33">
        <dbReference type="Rhea" id="RHEA:41825"/>
    </physiologicalReaction>
</comment>
<evidence type="ECO:0000256" key="44">
    <source>
        <dbReference type="ARBA" id="ARBA00049449"/>
    </source>
</evidence>
<dbReference type="CDD" id="cd05195">
    <property type="entry name" value="enoyl_red"/>
    <property type="match status" value="1"/>
</dbReference>
<evidence type="ECO:0000256" key="23">
    <source>
        <dbReference type="ARBA" id="ARBA00047578"/>
    </source>
</evidence>
<organism evidence="50 51">
    <name type="scientific">Euphydryas editha</name>
    <name type="common">Edith's checkerspot</name>
    <dbReference type="NCBI Taxonomy" id="104508"/>
    <lineage>
        <taxon>Eukaryota</taxon>
        <taxon>Metazoa</taxon>
        <taxon>Ecdysozoa</taxon>
        <taxon>Arthropoda</taxon>
        <taxon>Hexapoda</taxon>
        <taxon>Insecta</taxon>
        <taxon>Pterygota</taxon>
        <taxon>Neoptera</taxon>
        <taxon>Endopterygota</taxon>
        <taxon>Lepidoptera</taxon>
        <taxon>Glossata</taxon>
        <taxon>Ditrysia</taxon>
        <taxon>Papilionoidea</taxon>
        <taxon>Nymphalidae</taxon>
        <taxon>Nymphalinae</taxon>
        <taxon>Euphydryas</taxon>
    </lineage>
</organism>
<dbReference type="SUPFAM" id="SSF50129">
    <property type="entry name" value="GroES-like"/>
    <property type="match status" value="1"/>
</dbReference>
<feature type="region of interest" description="N-terminal hotdog fold" evidence="47">
    <location>
        <begin position="875"/>
        <end position="995"/>
    </location>
</feature>
<evidence type="ECO:0000256" key="29">
    <source>
        <dbReference type="ARBA" id="ARBA00048281"/>
    </source>
</evidence>
<evidence type="ECO:0000256" key="18">
    <source>
        <dbReference type="ARBA" id="ARBA00047394"/>
    </source>
</evidence>
<evidence type="ECO:0000256" key="46">
    <source>
        <dbReference type="ARBA" id="ARBA00049533"/>
    </source>
</evidence>
<evidence type="ECO:0000256" key="19">
    <source>
        <dbReference type="ARBA" id="ARBA00047400"/>
    </source>
</evidence>
<dbReference type="SMART" id="SM00825">
    <property type="entry name" value="PKS_KS"/>
    <property type="match status" value="1"/>
</dbReference>
<comment type="catalytic activity">
    <reaction evidence="36">
        <text>hexadecanoyl-[ACP] + H2O = hexadecanoate + holo-[ACP] + H(+)</text>
        <dbReference type="Rhea" id="RHEA:41932"/>
        <dbReference type="Rhea" id="RHEA-COMP:9652"/>
        <dbReference type="Rhea" id="RHEA-COMP:9685"/>
        <dbReference type="ChEBI" id="CHEBI:7896"/>
        <dbReference type="ChEBI" id="CHEBI:15377"/>
        <dbReference type="ChEBI" id="CHEBI:15378"/>
        <dbReference type="ChEBI" id="CHEBI:64479"/>
        <dbReference type="ChEBI" id="CHEBI:78483"/>
        <dbReference type="EC" id="3.1.2.14"/>
    </reaction>
    <physiologicalReaction direction="left-to-right" evidence="36">
        <dbReference type="Rhea" id="RHEA:41933"/>
    </physiologicalReaction>
</comment>
<dbReference type="Gene3D" id="3.30.70.3290">
    <property type="match status" value="1"/>
</dbReference>
<dbReference type="PROSITE" id="PS00606">
    <property type="entry name" value="KS3_1"/>
    <property type="match status" value="1"/>
</dbReference>
<dbReference type="InterPro" id="IPR020841">
    <property type="entry name" value="PKS_Beta-ketoAc_synthase_dom"/>
</dbReference>
<comment type="catalytic activity">
    <reaction evidence="35">
        <text>holo-[ACP] + acetyl-CoA = acetyl-[ACP] + CoA</text>
        <dbReference type="Rhea" id="RHEA:41788"/>
        <dbReference type="Rhea" id="RHEA-COMP:9621"/>
        <dbReference type="Rhea" id="RHEA-COMP:9685"/>
        <dbReference type="ChEBI" id="CHEBI:57287"/>
        <dbReference type="ChEBI" id="CHEBI:57288"/>
        <dbReference type="ChEBI" id="CHEBI:64479"/>
        <dbReference type="ChEBI" id="CHEBI:78446"/>
        <dbReference type="EC" id="2.3.1.38"/>
    </reaction>
    <physiologicalReaction direction="left-to-right" evidence="35">
        <dbReference type="Rhea" id="RHEA:41789"/>
    </physiologicalReaction>
</comment>
<comment type="catalytic activity">
    <reaction evidence="11">
        <text>a (3R)-hydroxyacyl-[ACP] = a (2E)-enoyl-[ACP] + H2O</text>
        <dbReference type="Rhea" id="RHEA:13097"/>
        <dbReference type="Rhea" id="RHEA-COMP:9925"/>
        <dbReference type="Rhea" id="RHEA-COMP:9945"/>
        <dbReference type="ChEBI" id="CHEBI:15377"/>
        <dbReference type="ChEBI" id="CHEBI:78784"/>
        <dbReference type="ChEBI" id="CHEBI:78827"/>
        <dbReference type="EC" id="4.2.1.59"/>
    </reaction>
    <physiologicalReaction direction="left-to-right" evidence="11">
        <dbReference type="Rhea" id="RHEA:13098"/>
    </physiologicalReaction>
</comment>
<evidence type="ECO:0000256" key="33">
    <source>
        <dbReference type="ARBA" id="ARBA00048571"/>
    </source>
</evidence>
<evidence type="ECO:0000256" key="20">
    <source>
        <dbReference type="ARBA" id="ARBA00047440"/>
    </source>
</evidence>
<dbReference type="GO" id="GO:0004315">
    <property type="term" value="F:3-oxoacyl-[acyl-carrier-protein] synthase activity"/>
    <property type="evidence" value="ECO:0007669"/>
    <property type="project" value="UniProtKB-EC"/>
</dbReference>
<dbReference type="GO" id="GO:0004316">
    <property type="term" value="F:3-oxoacyl-[acyl-carrier-protein] reductase (NADPH) activity"/>
    <property type="evidence" value="ECO:0007669"/>
    <property type="project" value="UniProtKB-EC"/>
</dbReference>
<evidence type="ECO:0000256" key="34">
    <source>
        <dbReference type="ARBA" id="ARBA00048650"/>
    </source>
</evidence>
<comment type="catalytic activity">
    <reaction evidence="14">
        <text>(3R)-hydroxyhexadecanoyl-[ACP] = (2E)-hexadecenoyl-[ACP] + H2O</text>
        <dbReference type="Rhea" id="RHEA:41908"/>
        <dbReference type="Rhea" id="RHEA-COMP:9650"/>
        <dbReference type="Rhea" id="RHEA-COMP:9651"/>
        <dbReference type="ChEBI" id="CHEBI:15377"/>
        <dbReference type="ChEBI" id="CHEBI:78480"/>
        <dbReference type="ChEBI" id="CHEBI:78481"/>
    </reaction>
    <physiologicalReaction direction="left-to-right" evidence="14">
        <dbReference type="Rhea" id="RHEA:41909"/>
    </physiologicalReaction>
</comment>
<keyword evidence="51" id="KW-1185">Reference proteome</keyword>
<comment type="catalytic activity">
    <reaction evidence="12">
        <text>(3R)-hydroxytetradecanoyl-[ACP] = (2E)-tetradecenoyl-[ACP] + H2O</text>
        <dbReference type="Rhea" id="RHEA:41892"/>
        <dbReference type="Rhea" id="RHEA-COMP:9646"/>
        <dbReference type="Rhea" id="RHEA-COMP:9647"/>
        <dbReference type="ChEBI" id="CHEBI:15377"/>
        <dbReference type="ChEBI" id="CHEBI:78474"/>
        <dbReference type="ChEBI" id="CHEBI:78475"/>
    </reaction>
    <physiologicalReaction direction="left-to-right" evidence="12">
        <dbReference type="Rhea" id="RHEA:41893"/>
    </physiologicalReaction>
</comment>
<evidence type="ECO:0000256" key="45">
    <source>
        <dbReference type="ARBA" id="ARBA00049521"/>
    </source>
</evidence>
<dbReference type="InterPro" id="IPR020843">
    <property type="entry name" value="ER"/>
</dbReference>
<dbReference type="InterPro" id="IPR001031">
    <property type="entry name" value="Thioesterase"/>
</dbReference>
<dbReference type="GO" id="GO:0141148">
    <property type="term" value="F:enoyl-[acyl-carrier-protein] reductase (NADPH) activity"/>
    <property type="evidence" value="ECO:0007669"/>
    <property type="project" value="UniProtKB-EC"/>
</dbReference>
<keyword evidence="2" id="KW-0596">Phosphopantetheine</keyword>
<dbReference type="InterPro" id="IPR014030">
    <property type="entry name" value="Ketoacyl_synth_N"/>
</dbReference>
<dbReference type="SUPFAM" id="SSF53474">
    <property type="entry name" value="alpha/beta-Hydrolases"/>
    <property type="match status" value="1"/>
</dbReference>
<evidence type="ECO:0000256" key="14">
    <source>
        <dbReference type="ARBA" id="ARBA00023401"/>
    </source>
</evidence>
<evidence type="ECO:0000256" key="30">
    <source>
        <dbReference type="ARBA" id="ARBA00048289"/>
    </source>
</evidence>
<dbReference type="InterPro" id="IPR016039">
    <property type="entry name" value="Thiolase-like"/>
</dbReference>
<evidence type="ECO:0000256" key="28">
    <source>
        <dbReference type="ARBA" id="ARBA00048051"/>
    </source>
</evidence>
<comment type="catalytic activity">
    <reaction evidence="37">
        <text>3-oxotetradecanoyl-[ACP] + NADPH + H(+) = (3R)-hydroxytetradecanoyl-[ACP] + NADP(+)</text>
        <dbReference type="Rhea" id="RHEA:41888"/>
        <dbReference type="Rhea" id="RHEA-COMP:9645"/>
        <dbReference type="Rhea" id="RHEA-COMP:9646"/>
        <dbReference type="ChEBI" id="CHEBI:15378"/>
        <dbReference type="ChEBI" id="CHEBI:57783"/>
        <dbReference type="ChEBI" id="CHEBI:58349"/>
        <dbReference type="ChEBI" id="CHEBI:78473"/>
        <dbReference type="ChEBI" id="CHEBI:78474"/>
    </reaction>
    <physiologicalReaction direction="left-to-right" evidence="37">
        <dbReference type="Rhea" id="RHEA:41889"/>
    </physiologicalReaction>
</comment>
<dbReference type="SUPFAM" id="SSF53901">
    <property type="entry name" value="Thiolase-like"/>
    <property type="match status" value="2"/>
</dbReference>
<comment type="catalytic activity">
    <reaction evidence="17">
        <text>3-oxooctadecanoyl-[ACP] + NADPH + H(+) = (3R)-hydroxyoctadecanoyl-[ACP] + NADP(+)</text>
        <dbReference type="Rhea" id="RHEA:41920"/>
        <dbReference type="Rhea" id="RHEA-COMP:9653"/>
        <dbReference type="Rhea" id="RHEA-COMP:9654"/>
        <dbReference type="ChEBI" id="CHEBI:15378"/>
        <dbReference type="ChEBI" id="CHEBI:57783"/>
        <dbReference type="ChEBI" id="CHEBI:58349"/>
        <dbReference type="ChEBI" id="CHEBI:78487"/>
        <dbReference type="ChEBI" id="CHEBI:78488"/>
    </reaction>
    <physiologicalReaction direction="left-to-right" evidence="17">
        <dbReference type="Rhea" id="RHEA:41921"/>
    </physiologicalReaction>
</comment>
<comment type="catalytic activity">
    <reaction evidence="22">
        <text>(2E)-butenoyl-[ACP] + NADPH + H(+) = butanoyl-[ACP] + NADP(+)</text>
        <dbReference type="Rhea" id="RHEA:41812"/>
        <dbReference type="Rhea" id="RHEA-COMP:9627"/>
        <dbReference type="Rhea" id="RHEA-COMP:9628"/>
        <dbReference type="ChEBI" id="CHEBI:15378"/>
        <dbReference type="ChEBI" id="CHEBI:57783"/>
        <dbReference type="ChEBI" id="CHEBI:58349"/>
        <dbReference type="ChEBI" id="CHEBI:78453"/>
        <dbReference type="ChEBI" id="CHEBI:78454"/>
    </reaction>
    <physiologicalReaction direction="left-to-right" evidence="22">
        <dbReference type="Rhea" id="RHEA:41813"/>
    </physiologicalReaction>
</comment>
<dbReference type="SUPFAM" id="SSF55048">
    <property type="entry name" value="Probable ACP-binding domain of malonyl-CoA ACP transacylase"/>
    <property type="match status" value="1"/>
</dbReference>
<evidence type="ECO:0000259" key="48">
    <source>
        <dbReference type="PROSITE" id="PS52004"/>
    </source>
</evidence>
<comment type="catalytic activity">
    <reaction evidence="40">
        <text>(2E)-tetradecenoyl-[ACP] + NADPH + H(+) = tetradecanoyl-[ACP] + NADP(+)</text>
        <dbReference type="Rhea" id="RHEA:41896"/>
        <dbReference type="Rhea" id="RHEA-COMP:9647"/>
        <dbReference type="Rhea" id="RHEA-COMP:9648"/>
        <dbReference type="ChEBI" id="CHEBI:15378"/>
        <dbReference type="ChEBI" id="CHEBI:57783"/>
        <dbReference type="ChEBI" id="CHEBI:58349"/>
        <dbReference type="ChEBI" id="CHEBI:78475"/>
        <dbReference type="ChEBI" id="CHEBI:78477"/>
    </reaction>
    <physiologicalReaction direction="left-to-right" evidence="40">
        <dbReference type="Rhea" id="RHEA:41897"/>
    </physiologicalReaction>
</comment>
<dbReference type="Pfam" id="PF02801">
    <property type="entry name" value="Ketoacyl-synt_C"/>
    <property type="match status" value="1"/>
</dbReference>
<dbReference type="Gene3D" id="3.40.47.10">
    <property type="match status" value="1"/>
</dbReference>
<dbReference type="Gene3D" id="3.10.129.110">
    <property type="entry name" value="Polyketide synthase dehydratase"/>
    <property type="match status" value="1"/>
</dbReference>
<comment type="catalytic activity">
    <reaction evidence="34">
        <text>a 2,3-saturated acyl-[ACP] + NADP(+) = a (2E)-enoyl-[ACP] + NADPH + H(+)</text>
        <dbReference type="Rhea" id="RHEA:22564"/>
        <dbReference type="Rhea" id="RHEA-COMP:9925"/>
        <dbReference type="Rhea" id="RHEA-COMP:9926"/>
        <dbReference type="ChEBI" id="CHEBI:15378"/>
        <dbReference type="ChEBI" id="CHEBI:57783"/>
        <dbReference type="ChEBI" id="CHEBI:58349"/>
        <dbReference type="ChEBI" id="CHEBI:78784"/>
        <dbReference type="ChEBI" id="CHEBI:78785"/>
        <dbReference type="EC" id="1.3.1.39"/>
    </reaction>
    <physiologicalReaction direction="right-to-left" evidence="34">
        <dbReference type="Rhea" id="RHEA:22566"/>
    </physiologicalReaction>
</comment>
<comment type="catalytic activity">
    <reaction evidence="27">
        <text>acetyl-[ACP] + malonyl-[ACP] + H(+) = 3-oxobutanoyl-[ACP] + holo-[ACP] + CO2</text>
        <dbReference type="Rhea" id="RHEA:41800"/>
        <dbReference type="Rhea" id="RHEA-COMP:9621"/>
        <dbReference type="Rhea" id="RHEA-COMP:9623"/>
        <dbReference type="Rhea" id="RHEA-COMP:9625"/>
        <dbReference type="Rhea" id="RHEA-COMP:9685"/>
        <dbReference type="ChEBI" id="CHEBI:15378"/>
        <dbReference type="ChEBI" id="CHEBI:16526"/>
        <dbReference type="ChEBI" id="CHEBI:64479"/>
        <dbReference type="ChEBI" id="CHEBI:78446"/>
        <dbReference type="ChEBI" id="CHEBI:78449"/>
        <dbReference type="ChEBI" id="CHEBI:78450"/>
    </reaction>
    <physiologicalReaction direction="left-to-right" evidence="27">
        <dbReference type="Rhea" id="RHEA:41801"/>
    </physiologicalReaction>
</comment>
<evidence type="ECO:0000256" key="24">
    <source>
        <dbReference type="ARBA" id="ARBA00047810"/>
    </source>
</evidence>
<dbReference type="InterPro" id="IPR016036">
    <property type="entry name" value="Malonyl_transacylase_ACP-bd"/>
</dbReference>
<comment type="catalytic activity">
    <reaction evidence="29">
        <text>(2E)-dodecenoyl-[ACP] + NADPH + H(+) = dodecanoyl-[ACP] + NADP(+)</text>
        <dbReference type="Rhea" id="RHEA:41880"/>
        <dbReference type="Rhea" id="RHEA-COMP:9643"/>
        <dbReference type="Rhea" id="RHEA-COMP:9644"/>
        <dbReference type="ChEBI" id="CHEBI:15378"/>
        <dbReference type="ChEBI" id="CHEBI:57783"/>
        <dbReference type="ChEBI" id="CHEBI:58349"/>
        <dbReference type="ChEBI" id="CHEBI:65264"/>
        <dbReference type="ChEBI" id="CHEBI:78472"/>
    </reaction>
    <physiologicalReaction direction="left-to-right" evidence="29">
        <dbReference type="Rhea" id="RHEA:41881"/>
    </physiologicalReaction>
</comment>
<dbReference type="GO" id="GO:0016297">
    <property type="term" value="F:fatty acyl-[ACP] hydrolase activity"/>
    <property type="evidence" value="ECO:0007669"/>
    <property type="project" value="UniProtKB-EC"/>
</dbReference>
<name>A0AAU9U7T3_EUPED</name>
<dbReference type="GO" id="GO:0019171">
    <property type="term" value="F:(3R)-hydroxyacyl-[acyl-carrier-protein] dehydratase activity"/>
    <property type="evidence" value="ECO:0007669"/>
    <property type="project" value="UniProtKB-EC"/>
</dbReference>
<evidence type="ECO:0000256" key="11">
    <source>
        <dbReference type="ARBA" id="ARBA00023394"/>
    </source>
</evidence>
<evidence type="ECO:0000256" key="15">
    <source>
        <dbReference type="ARBA" id="ARBA00023402"/>
    </source>
</evidence>
<dbReference type="InterPro" id="IPR014043">
    <property type="entry name" value="Acyl_transferase_dom"/>
</dbReference>
<keyword evidence="3" id="KW-0597">Phosphoprotein</keyword>
<dbReference type="Pfam" id="PF00975">
    <property type="entry name" value="Thioesterase"/>
    <property type="match status" value="1"/>
</dbReference>
<evidence type="ECO:0000256" key="2">
    <source>
        <dbReference type="ARBA" id="ARBA00022450"/>
    </source>
</evidence>
<dbReference type="Pfam" id="PF00109">
    <property type="entry name" value="ketoacyl-synt"/>
    <property type="match status" value="1"/>
</dbReference>
<evidence type="ECO:0000256" key="3">
    <source>
        <dbReference type="ARBA" id="ARBA00022553"/>
    </source>
</evidence>
<evidence type="ECO:0000256" key="13">
    <source>
        <dbReference type="ARBA" id="ARBA00023399"/>
    </source>
</evidence>
<evidence type="ECO:0000256" key="1">
    <source>
        <dbReference type="ARBA" id="ARBA00005189"/>
    </source>
</evidence>
<dbReference type="SMART" id="SM00829">
    <property type="entry name" value="PKS_ER"/>
    <property type="match status" value="1"/>
</dbReference>
<comment type="function">
    <text evidence="16">Fatty acid synthetase is a multifunctional enzyme that catalyzes the de novo biosynthesis of long-chain saturated fatty acids starting from acetyl-CoA and malonyl-CoA in the presence of NADPH. This multifunctional protein contains 7 catalytic activities and a site for the binding of the prosthetic group 4'-phosphopantetheine of the acyl carrier protein ([ACP]) domain.</text>
</comment>
<comment type="catalytic activity">
    <reaction evidence="24">
        <text>(2E)-hexadecenoyl-[ACP] + NADPH + H(+) = hexadecanoyl-[ACP] + NADP(+)</text>
        <dbReference type="Rhea" id="RHEA:41912"/>
        <dbReference type="Rhea" id="RHEA-COMP:9651"/>
        <dbReference type="Rhea" id="RHEA-COMP:9652"/>
        <dbReference type="ChEBI" id="CHEBI:15378"/>
        <dbReference type="ChEBI" id="CHEBI:57783"/>
        <dbReference type="ChEBI" id="CHEBI:58349"/>
        <dbReference type="ChEBI" id="CHEBI:78481"/>
        <dbReference type="ChEBI" id="CHEBI:78483"/>
    </reaction>
    <physiologicalReaction direction="left-to-right" evidence="24">
        <dbReference type="Rhea" id="RHEA:41913"/>
    </physiologicalReaction>
</comment>
<evidence type="ECO:0000256" key="37">
    <source>
        <dbReference type="ARBA" id="ARBA00048935"/>
    </source>
</evidence>
<comment type="catalytic activity">
    <reaction evidence="10">
        <text>(3R)-hydroxydecanoyl-[ACP] = (2E)-decenoyl-[ACP] + H2O</text>
        <dbReference type="Rhea" id="RHEA:41860"/>
        <dbReference type="Rhea" id="RHEA-COMP:9638"/>
        <dbReference type="Rhea" id="RHEA-COMP:9639"/>
        <dbReference type="ChEBI" id="CHEBI:15377"/>
        <dbReference type="ChEBI" id="CHEBI:78466"/>
        <dbReference type="ChEBI" id="CHEBI:78467"/>
    </reaction>
    <physiologicalReaction direction="left-to-right" evidence="10">
        <dbReference type="Rhea" id="RHEA:41861"/>
    </physiologicalReaction>
</comment>
<evidence type="ECO:0000256" key="12">
    <source>
        <dbReference type="ARBA" id="ARBA00023398"/>
    </source>
</evidence>
<dbReference type="InterPro" id="IPR042104">
    <property type="entry name" value="PKS_dehydratase_sf"/>
</dbReference>
<evidence type="ECO:0000259" key="49">
    <source>
        <dbReference type="PROSITE" id="PS52019"/>
    </source>
</evidence>
<evidence type="ECO:0000256" key="8">
    <source>
        <dbReference type="ARBA" id="ARBA00023351"/>
    </source>
</evidence>
<dbReference type="Pfam" id="PF16197">
    <property type="entry name" value="KAsynt_C_assoc"/>
    <property type="match status" value="1"/>
</dbReference>
<dbReference type="InterPro" id="IPR050091">
    <property type="entry name" value="PKS_NRPS_Biosynth_Enz"/>
</dbReference>
<dbReference type="GO" id="GO:0004313">
    <property type="term" value="F:[acyl-carrier-protein] S-acetyltransferase activity"/>
    <property type="evidence" value="ECO:0007669"/>
    <property type="project" value="UniProtKB-EC"/>
</dbReference>
<evidence type="ECO:0000256" key="4">
    <source>
        <dbReference type="ARBA" id="ARBA00022679"/>
    </source>
</evidence>
<dbReference type="PANTHER" id="PTHR43775">
    <property type="entry name" value="FATTY ACID SYNTHASE"/>
    <property type="match status" value="1"/>
</dbReference>
<dbReference type="CDD" id="cd00833">
    <property type="entry name" value="PKS"/>
    <property type="match status" value="1"/>
</dbReference>
<comment type="catalytic activity">
    <reaction evidence="26">
        <text>3-oxobutanoyl-[ACP] + NADPH + H(+) = (3R)-hydroxybutanoyl-[ACP] + NADP(+)</text>
        <dbReference type="Rhea" id="RHEA:41804"/>
        <dbReference type="Rhea" id="RHEA-COMP:9625"/>
        <dbReference type="Rhea" id="RHEA-COMP:9626"/>
        <dbReference type="ChEBI" id="CHEBI:15378"/>
        <dbReference type="ChEBI" id="CHEBI:57783"/>
        <dbReference type="ChEBI" id="CHEBI:58349"/>
        <dbReference type="ChEBI" id="CHEBI:78450"/>
        <dbReference type="ChEBI" id="CHEBI:78451"/>
    </reaction>
    <physiologicalReaction direction="left-to-right" evidence="26">
        <dbReference type="Rhea" id="RHEA:41805"/>
    </physiologicalReaction>
</comment>
<dbReference type="InterPro" id="IPR018201">
    <property type="entry name" value="Ketoacyl_synth_AS"/>
</dbReference>
<comment type="catalytic activity">
    <reaction evidence="46">
        <text>octanoyl-[ACP] + malonyl-[ACP] + H(+) = 3-oxodecanoyl-[ACP] + holo-[ACP] + CO2</text>
        <dbReference type="Rhea" id="RHEA:41852"/>
        <dbReference type="Rhea" id="RHEA-COMP:9623"/>
        <dbReference type="Rhea" id="RHEA-COMP:9636"/>
        <dbReference type="Rhea" id="RHEA-COMP:9637"/>
        <dbReference type="Rhea" id="RHEA-COMP:9685"/>
        <dbReference type="ChEBI" id="CHEBI:15378"/>
        <dbReference type="ChEBI" id="CHEBI:16526"/>
        <dbReference type="ChEBI" id="CHEBI:64479"/>
        <dbReference type="ChEBI" id="CHEBI:78449"/>
        <dbReference type="ChEBI" id="CHEBI:78463"/>
        <dbReference type="ChEBI" id="CHEBI:78464"/>
    </reaction>
    <physiologicalReaction direction="left-to-right" evidence="46">
        <dbReference type="Rhea" id="RHEA:41853"/>
    </physiologicalReaction>
</comment>
<feature type="domain" description="Ketosynthase family 3 (KS3)" evidence="48">
    <location>
        <begin position="21"/>
        <end position="431"/>
    </location>
</feature>
<evidence type="ECO:0000256" key="6">
    <source>
        <dbReference type="ARBA" id="ARBA00022898"/>
    </source>
</evidence>
<dbReference type="InterPro" id="IPR011032">
    <property type="entry name" value="GroES-like_sf"/>
</dbReference>
<feature type="active site" description="Proton donor; for dehydratase activity" evidence="47">
    <location>
        <position position="1081"/>
    </location>
</feature>
<comment type="catalytic activity">
    <reaction evidence="39">
        <text>decanoyl-[ACP] + malonyl-[ACP] + H(+) = 3-oxododecanoyl-[ACP] + holo-[ACP] + CO2</text>
        <dbReference type="Rhea" id="RHEA:41868"/>
        <dbReference type="Rhea" id="RHEA-COMP:9623"/>
        <dbReference type="Rhea" id="RHEA-COMP:9640"/>
        <dbReference type="Rhea" id="RHEA-COMP:9641"/>
        <dbReference type="Rhea" id="RHEA-COMP:9685"/>
        <dbReference type="ChEBI" id="CHEBI:15378"/>
        <dbReference type="ChEBI" id="CHEBI:16526"/>
        <dbReference type="ChEBI" id="CHEBI:64479"/>
        <dbReference type="ChEBI" id="CHEBI:78449"/>
        <dbReference type="ChEBI" id="CHEBI:78468"/>
        <dbReference type="ChEBI" id="CHEBI:78469"/>
    </reaction>
    <physiologicalReaction direction="left-to-right" evidence="39">
        <dbReference type="Rhea" id="RHEA:41869"/>
    </physiologicalReaction>
</comment>
<comment type="catalytic activity">
    <reaction evidence="44">
        <text>butanoyl-[ACP] + malonyl-[ACP] + H(+) = 3-oxohexanoyl-[ACP] + holo-[ACP] + CO2</text>
        <dbReference type="Rhea" id="RHEA:41820"/>
        <dbReference type="Rhea" id="RHEA-COMP:9623"/>
        <dbReference type="Rhea" id="RHEA-COMP:9628"/>
        <dbReference type="Rhea" id="RHEA-COMP:9629"/>
        <dbReference type="Rhea" id="RHEA-COMP:9685"/>
        <dbReference type="ChEBI" id="CHEBI:15378"/>
        <dbReference type="ChEBI" id="CHEBI:16526"/>
        <dbReference type="ChEBI" id="CHEBI:64479"/>
        <dbReference type="ChEBI" id="CHEBI:78449"/>
        <dbReference type="ChEBI" id="CHEBI:78454"/>
        <dbReference type="ChEBI" id="CHEBI:78456"/>
    </reaction>
    <physiologicalReaction direction="left-to-right" evidence="44">
        <dbReference type="Rhea" id="RHEA:41821"/>
    </physiologicalReaction>
</comment>
<evidence type="ECO:0000256" key="9">
    <source>
        <dbReference type="ARBA" id="ARBA00023373"/>
    </source>
</evidence>
<dbReference type="InterPro" id="IPR014031">
    <property type="entry name" value="Ketoacyl_synth_C"/>
</dbReference>
<keyword evidence="6" id="KW-0663">Pyridoxal phosphate</keyword>
<comment type="catalytic activity">
    <reaction evidence="38">
        <text>(2E)-octadecenoyl-[ACP] + NADPH + H(+) = octadecanoyl-[ACP] + NADP(+)</text>
        <dbReference type="Rhea" id="RHEA:41928"/>
        <dbReference type="Rhea" id="RHEA-COMP:9655"/>
        <dbReference type="Rhea" id="RHEA-COMP:9656"/>
        <dbReference type="ChEBI" id="CHEBI:15378"/>
        <dbReference type="ChEBI" id="CHEBI:57783"/>
        <dbReference type="ChEBI" id="CHEBI:58349"/>
        <dbReference type="ChEBI" id="CHEBI:78489"/>
        <dbReference type="ChEBI" id="CHEBI:78495"/>
    </reaction>
    <physiologicalReaction direction="left-to-right" evidence="38">
        <dbReference type="Rhea" id="RHEA:41929"/>
    </physiologicalReaction>
</comment>
<gene>
    <name evidence="50" type="ORF">EEDITHA_LOCUS9396</name>
</gene>
<dbReference type="InterPro" id="IPR016035">
    <property type="entry name" value="Acyl_Trfase/lysoPLipase"/>
</dbReference>
<dbReference type="InterPro" id="IPR032821">
    <property type="entry name" value="PKS_assoc"/>
</dbReference>
<comment type="catalytic activity">
    <reaction evidence="20">
        <text>3-oxodecanoyl-[ACP] + NADPH + H(+) = (3R)-hydroxydecanoyl-[ACP] + NADP(+)</text>
        <dbReference type="Rhea" id="RHEA:41856"/>
        <dbReference type="Rhea" id="RHEA-COMP:9637"/>
        <dbReference type="Rhea" id="RHEA-COMP:9638"/>
        <dbReference type="ChEBI" id="CHEBI:15378"/>
        <dbReference type="ChEBI" id="CHEBI:57783"/>
        <dbReference type="ChEBI" id="CHEBI:58349"/>
        <dbReference type="ChEBI" id="CHEBI:78464"/>
        <dbReference type="ChEBI" id="CHEBI:78466"/>
    </reaction>
    <physiologicalReaction direction="left-to-right" evidence="20">
        <dbReference type="Rhea" id="RHEA:41857"/>
    </physiologicalReaction>
</comment>
<reference evidence="50" key="1">
    <citation type="submission" date="2022-03" db="EMBL/GenBank/DDBJ databases">
        <authorList>
            <person name="Tunstrom K."/>
        </authorList>
    </citation>
    <scope>NUCLEOTIDE SEQUENCE</scope>
</reference>
<evidence type="ECO:0000256" key="35">
    <source>
        <dbReference type="ARBA" id="ARBA00048691"/>
    </source>
</evidence>
<evidence type="ECO:0000256" key="16">
    <source>
        <dbReference type="ARBA" id="ARBA00023442"/>
    </source>
</evidence>
<comment type="catalytic activity">
    <reaction evidence="19">
        <text>a (3R)-hydroxyacyl-[ACP] + NADP(+) = a 3-oxoacyl-[ACP] + NADPH + H(+)</text>
        <dbReference type="Rhea" id="RHEA:17397"/>
        <dbReference type="Rhea" id="RHEA-COMP:9916"/>
        <dbReference type="Rhea" id="RHEA-COMP:9945"/>
        <dbReference type="ChEBI" id="CHEBI:15378"/>
        <dbReference type="ChEBI" id="CHEBI:57783"/>
        <dbReference type="ChEBI" id="CHEBI:58349"/>
        <dbReference type="ChEBI" id="CHEBI:78776"/>
        <dbReference type="ChEBI" id="CHEBI:78827"/>
        <dbReference type="EC" id="1.1.1.100"/>
    </reaction>
    <physiologicalReaction direction="right-to-left" evidence="19">
        <dbReference type="Rhea" id="RHEA:17399"/>
    </physiologicalReaction>
</comment>
<comment type="catalytic activity">
    <reaction evidence="43">
        <text>3-oxooctanoyl-[ACP] + NADPH + H(+) = (3R)-hydroxyoctanoyl-[ACP] + NADP(+)</text>
        <dbReference type="Rhea" id="RHEA:41840"/>
        <dbReference type="Rhea" id="RHEA-COMP:9633"/>
        <dbReference type="Rhea" id="RHEA-COMP:9634"/>
        <dbReference type="ChEBI" id="CHEBI:15378"/>
        <dbReference type="ChEBI" id="CHEBI:57783"/>
        <dbReference type="ChEBI" id="CHEBI:58349"/>
        <dbReference type="ChEBI" id="CHEBI:78460"/>
        <dbReference type="ChEBI" id="CHEBI:78461"/>
    </reaction>
    <physiologicalReaction direction="left-to-right" evidence="43">
        <dbReference type="Rhea" id="RHEA:41841"/>
    </physiologicalReaction>
</comment>
<comment type="caution">
    <text evidence="50">The sequence shown here is derived from an EMBL/GenBank/DDBJ whole genome shotgun (WGS) entry which is preliminary data.</text>
</comment>
<comment type="catalytic activity">
    <reaction evidence="7">
        <text>(3R)-hydroxyoctanoyl-[ACP] = (2E)-octenoyl-[ACP] + H2O</text>
        <dbReference type="Rhea" id="RHEA:41844"/>
        <dbReference type="Rhea" id="RHEA-COMP:9634"/>
        <dbReference type="Rhea" id="RHEA-COMP:9635"/>
        <dbReference type="ChEBI" id="CHEBI:15377"/>
        <dbReference type="ChEBI" id="CHEBI:78461"/>
        <dbReference type="ChEBI" id="CHEBI:78462"/>
    </reaction>
    <physiologicalReaction direction="left-to-right" evidence="7">
        <dbReference type="Rhea" id="RHEA:41845"/>
    </physiologicalReaction>
</comment>
<dbReference type="Pfam" id="PF00698">
    <property type="entry name" value="Acyl_transf_1"/>
    <property type="match status" value="1"/>
</dbReference>
<evidence type="ECO:0000256" key="31">
    <source>
        <dbReference type="ARBA" id="ARBA00048420"/>
    </source>
</evidence>
<comment type="catalytic activity">
    <reaction evidence="41">
        <text>3-oxododecanoyl-[ACP] + NADPH + H(+) = (3R)-hydroxydodecanoyl-[ACP] + NADP(+)</text>
        <dbReference type="Rhea" id="RHEA:41872"/>
        <dbReference type="Rhea" id="RHEA-COMP:9641"/>
        <dbReference type="Rhea" id="RHEA-COMP:9642"/>
        <dbReference type="ChEBI" id="CHEBI:15378"/>
        <dbReference type="ChEBI" id="CHEBI:57783"/>
        <dbReference type="ChEBI" id="CHEBI:58349"/>
        <dbReference type="ChEBI" id="CHEBI:78469"/>
        <dbReference type="ChEBI" id="CHEBI:78470"/>
    </reaction>
    <physiologicalReaction direction="left-to-right" evidence="41">
        <dbReference type="Rhea" id="RHEA:41873"/>
    </physiologicalReaction>
</comment>
<dbReference type="Gene3D" id="3.90.180.10">
    <property type="entry name" value="Medium-chain alcohol dehydrogenases, catalytic domain"/>
    <property type="match status" value="1"/>
</dbReference>
<evidence type="ECO:0000256" key="25">
    <source>
        <dbReference type="ARBA" id="ARBA00047897"/>
    </source>
</evidence>
<evidence type="ECO:0000256" key="27">
    <source>
        <dbReference type="ARBA" id="ARBA00047961"/>
    </source>
</evidence>
<comment type="catalytic activity">
    <reaction evidence="15">
        <text>(3R)-hydroxybutanoyl-[ACP] = (2E)-butenoyl-[ACP] + H2O</text>
        <dbReference type="Rhea" id="RHEA:41808"/>
        <dbReference type="Rhea" id="RHEA-COMP:9626"/>
        <dbReference type="Rhea" id="RHEA-COMP:9627"/>
        <dbReference type="ChEBI" id="CHEBI:15377"/>
        <dbReference type="ChEBI" id="CHEBI:78451"/>
        <dbReference type="ChEBI" id="CHEBI:78453"/>
    </reaction>
    <physiologicalReaction direction="left-to-right" evidence="15">
        <dbReference type="Rhea" id="RHEA:41809"/>
    </physiologicalReaction>
</comment>
<evidence type="ECO:0000256" key="47">
    <source>
        <dbReference type="PROSITE-ProRule" id="PRU01363"/>
    </source>
</evidence>
<dbReference type="Gene3D" id="3.40.366.10">
    <property type="entry name" value="Malonyl-Coenzyme A Acyl Carrier Protein, domain 2"/>
    <property type="match status" value="1"/>
</dbReference>
<comment type="catalytic activity">
    <reaction evidence="31">
        <text>(2E)-octenoyl-[ACP] + NADPH + H(+) = octanoyl-[ACP] + NADP(+)</text>
        <dbReference type="Rhea" id="RHEA:41848"/>
        <dbReference type="Rhea" id="RHEA-COMP:9635"/>
        <dbReference type="Rhea" id="RHEA-COMP:9636"/>
        <dbReference type="ChEBI" id="CHEBI:15378"/>
        <dbReference type="ChEBI" id="CHEBI:57783"/>
        <dbReference type="ChEBI" id="CHEBI:58349"/>
        <dbReference type="ChEBI" id="CHEBI:78462"/>
        <dbReference type="ChEBI" id="CHEBI:78463"/>
    </reaction>
    <physiologicalReaction direction="left-to-right" evidence="31">
        <dbReference type="Rhea" id="RHEA:41849"/>
    </physiologicalReaction>
</comment>
<dbReference type="SUPFAM" id="SSF51735">
    <property type="entry name" value="NAD(P)-binding Rossmann-fold domains"/>
    <property type="match status" value="1"/>
</dbReference>
<comment type="catalytic activity">
    <reaction evidence="18">
        <text>hexanoyl-[ACP] + malonyl-[ACP] + H(+) = 3-oxooctanoyl-[ACP] + holo-[ACP] + CO2</text>
        <dbReference type="Rhea" id="RHEA:41836"/>
        <dbReference type="Rhea" id="RHEA-COMP:9623"/>
        <dbReference type="Rhea" id="RHEA-COMP:9632"/>
        <dbReference type="Rhea" id="RHEA-COMP:9633"/>
        <dbReference type="Rhea" id="RHEA-COMP:9685"/>
        <dbReference type="ChEBI" id="CHEBI:15378"/>
        <dbReference type="ChEBI" id="CHEBI:16526"/>
        <dbReference type="ChEBI" id="CHEBI:64479"/>
        <dbReference type="ChEBI" id="CHEBI:78449"/>
        <dbReference type="ChEBI" id="CHEBI:78459"/>
        <dbReference type="ChEBI" id="CHEBI:78460"/>
    </reaction>
    <physiologicalReaction direction="left-to-right" evidence="18">
        <dbReference type="Rhea" id="RHEA:41837"/>
    </physiologicalReaction>
</comment>
<dbReference type="InterPro" id="IPR001227">
    <property type="entry name" value="Ac_transferase_dom_sf"/>
</dbReference>
<evidence type="ECO:0000256" key="36">
    <source>
        <dbReference type="ARBA" id="ARBA00048704"/>
    </source>
</evidence>
<comment type="pathway">
    <text evidence="1">Lipid metabolism.</text>
</comment>
<evidence type="ECO:0000256" key="22">
    <source>
        <dbReference type="ARBA" id="ARBA00047500"/>
    </source>
</evidence>
<evidence type="ECO:0000313" key="50">
    <source>
        <dbReference type="EMBL" id="CAH2093765.1"/>
    </source>
</evidence>
<sequence>MAPIAKTFAESPDVNMGEISGDKVVISGMAGLYPESHNVKDLSDILYNKVNPVNAENSRWKYDHPEVAHYTGKVPELTLFDAQFFKVHYRLGNNMDAMGRKILEQAYQAIYDAGISPAELNGRKVGVYVGSCFSETEKACFYVASSRTGFGIAGCSKTMFANRISYWLNAKGPSMAIDAACSSSTGALELAYLAIKRGECEAAIVGGANLCLHPQSSVHYGRIMKLSMDGKTKSFDNDPAGCAKSEAINVLFLQKAKDARRIYAEVVHVKSEFTSILQGEKGARYGFYRNPSDMAKFIKNFYDETKVKPESVEYVEAFGSAVAEADKAELEAIEEVYCKNRTDPLLIGSVMSNIGYGEAASGISAITKVLLGYHTGKLAANLHCDVPRQDIAALRDGRMRVLTDHQEFGRKYIAVNGISVTGINTHVLLHGHYKPKDLSRYKSSIPQLVTISGRQESSVKKIFDDLKTRPVDPEELALFRNIHKTSIFGHMGRGYTILDTNEKNETVSLSEKADYYDDVKRPLWFVYSGMGSQWAGMGAQLMRIPIFAASIERCRRALEPKGIDIVHIITSPDKTIFDNILNSFVGIAAIQIGLTDILKEMGIYPDNIIGHSVGELGCAYADGCFTAEEMILSAYSRGLVSLQTPFIKGSMAAVGVGFQQISKMCPPEIEVACHNGPDSSTISGPADIMKEFVADLTSKNIFAKEVPCSNIAYHSRYIAEAGPGLLKYLTEVIKSPKPRSERWLSTSVPQERWGEPIAKYSSAEYHTNNLLNAVLFEETSVLIPPNAVLLEIAPHGLLQAILKRSLPDSCKHIPLTRRGHPDNAQFLLEAIGKLYMEGYNPEIEVLYPKIEYPVSTGTPMLSHLVEWAHNERWNLPLYVSAHRKTAAACKFLTSTQDDNSEYLKGHVIREKNVYPFSAVLVAVWDTLAMTLGVEKKSLSVEFREVQQHTQLALYDQRQIDLNVCLQRGTGRFEVLSTKAKIATGFIIGNLKDDERMVVGTKSDEEMVLDSQNIYRLFNSRDYNYSGDFRSIYNANQTLSEANILWKDNWVTFIDGIIQLNALRRNYESVSQLHTIKKIIIDVDNHLDHKILLNDGETVMNARINEKFKSISCGGIKMYNLRFYDLPLINNNVALKTIQFVPHLTKDKLDKTSALYVILQVVAENLKKQEISVVEIIDNKTDKSDYDELKKNINDIPGIRIQYTTMHKDDILKQRDFVNYVDLILVNNLSNDENLAQILLQVRNRNSFLINNEKTKGIVKTPSFLVYRTVCAHTIGSLCIELALWHPTEVQGIWSGEYYLPIHENPIKGREMTLEIKQPGDLDTLRWVEASEPSSEGVKVKVHYAGINDVDVKKKTGVVALDENNDKTLLDFSGITESGDRVMGIVYDTSIKTTVRARPELLWPVPDHWSLEEAATVPLAYALAFYCLALKGKFKSGISILVHGGAGALGQAVISIALAYGCQVFTTVSDSKKKRFLQRLFPDLKEEHIGNSRDITFADMVLNATKGQGVHILISSVRGDIKNASIRCCQPSATAIDTAILLNREEFNFGLKHLSKGMSYFTLDMYSILELHKNGELKDLQAMVSEGIARGFVRPLSRVTYAPQHVSRAYRLQASSRHRGRVLIDFQGESTSVHAKVNCSADLHQLVFLENEVLGSHLVDRLIKRGAKRLILICSSPSKYFDFKLRKWNEQGVQVELFDKKVLNEPVSNIFEKSKSLKGIEGLYYVVASDVQAASATKNLEQLLLMAQISQSTLKNFAIITSGNNDWINMTGKNLPGNITSIKLPYLKMDSVKETQGAITILNAVNAIEKSLCSQQRFIVVHSLEAGPQVSFLEDIASIAGIQISQDTPQDATLRDLGVDESKLELVRVYLRDVWLMLLNESEIDLLTISDLNEIADSLSEKVFKETTGLDTFISYIDSDELLATTEMVFLPTLTNISKKRDDEFDVNQTYLCVVPGVEGHHARFRVLCERVKLPALVMQPGLDNPHETIQQIADRFSKTLLKKTKVRDGFYLLGYESGVMVALEIAAIFEDQGLTGTVFCIGGTPNEIQEHFEENLKDFKTEDELQNAVIGHMFTLLTNNEDTRKLEDVLSNSMTWNEKVSACVSMVAGQVVHSNQYTEELIKAAYARITQVRLCTYEPRQLRSQLICMRPRSNKTSNTSNLQQYSLKPVIEYELQAPFANAAEDLRCSNIVNRHLSPEILESFEKKNLCETYILNADSFMTSAVDL</sequence>
<accession>A0AAU9U7T3</accession>
<dbReference type="Proteomes" id="UP001153954">
    <property type="component" value="Unassembled WGS sequence"/>
</dbReference>
<evidence type="ECO:0000256" key="42">
    <source>
        <dbReference type="ARBA" id="ARBA00049414"/>
    </source>
</evidence>
<dbReference type="InterPro" id="IPR049900">
    <property type="entry name" value="PKS_mFAS_DH"/>
</dbReference>
<evidence type="ECO:0000256" key="5">
    <source>
        <dbReference type="ARBA" id="ARBA00022799"/>
    </source>
</evidence>
<dbReference type="PROSITE" id="PS52019">
    <property type="entry name" value="PKS_MFAS_DH"/>
    <property type="match status" value="1"/>
</dbReference>
<evidence type="ECO:0000256" key="38">
    <source>
        <dbReference type="ARBA" id="ARBA00049019"/>
    </source>
</evidence>
<evidence type="ECO:0000256" key="32">
    <source>
        <dbReference type="ARBA" id="ARBA00048506"/>
    </source>
</evidence>
<feature type="region of interest" description="C-terminal hotdog fold" evidence="47">
    <location>
        <begin position="1005"/>
        <end position="1209"/>
    </location>
</feature>
<dbReference type="GO" id="GO:0006633">
    <property type="term" value="P:fatty acid biosynthetic process"/>
    <property type="evidence" value="ECO:0007669"/>
    <property type="project" value="InterPro"/>
</dbReference>
<dbReference type="SMART" id="SM00827">
    <property type="entry name" value="PKS_AT"/>
    <property type="match status" value="1"/>
</dbReference>
<dbReference type="InterPro" id="IPR036291">
    <property type="entry name" value="NAD(P)-bd_dom_sf"/>
</dbReference>
<protein>
    <submittedName>
        <fullName evidence="50">Uncharacterized protein</fullName>
    </submittedName>
</protein>
<evidence type="ECO:0000256" key="7">
    <source>
        <dbReference type="ARBA" id="ARBA00023332"/>
    </source>
</evidence>
<comment type="catalytic activity">
    <reaction evidence="42">
        <text>3-oxohexadecanoyl-[ACP] + NADPH + H(+) = (3R)-hydroxyhexadecanoyl-[ACP] + NADP(+)</text>
        <dbReference type="Rhea" id="RHEA:41904"/>
        <dbReference type="Rhea" id="RHEA-COMP:9649"/>
        <dbReference type="Rhea" id="RHEA-COMP:9650"/>
        <dbReference type="ChEBI" id="CHEBI:15378"/>
        <dbReference type="ChEBI" id="CHEBI:57783"/>
        <dbReference type="ChEBI" id="CHEBI:58349"/>
        <dbReference type="ChEBI" id="CHEBI:78478"/>
        <dbReference type="ChEBI" id="CHEBI:78480"/>
    </reaction>
    <physiologicalReaction direction="left-to-right" evidence="42">
        <dbReference type="Rhea" id="RHEA:41905"/>
    </physiologicalReaction>
</comment>
<dbReference type="InterPro" id="IPR029058">
    <property type="entry name" value="AB_hydrolase_fold"/>
</dbReference>
<evidence type="ECO:0000256" key="40">
    <source>
        <dbReference type="ARBA" id="ARBA00049171"/>
    </source>
</evidence>
<dbReference type="GO" id="GO:0004312">
    <property type="term" value="F:fatty acid synthase activity"/>
    <property type="evidence" value="ECO:0007669"/>
    <property type="project" value="TreeGrafter"/>
</dbReference>
<comment type="catalytic activity">
    <reaction evidence="8">
        <text>(3R)-hydroxydodecanoyl-[ACP] = (2E)-dodecenoyl-[ACP] + H2O</text>
        <dbReference type="Rhea" id="RHEA:41876"/>
        <dbReference type="Rhea" id="RHEA-COMP:9642"/>
        <dbReference type="Rhea" id="RHEA-COMP:9643"/>
        <dbReference type="ChEBI" id="CHEBI:15377"/>
        <dbReference type="ChEBI" id="CHEBI:78470"/>
        <dbReference type="ChEBI" id="CHEBI:78472"/>
    </reaction>
    <physiologicalReaction direction="left-to-right" evidence="8">
        <dbReference type="Rhea" id="RHEA:41877"/>
    </physiologicalReaction>
</comment>
<evidence type="ECO:0000256" key="10">
    <source>
        <dbReference type="ARBA" id="ARBA00023388"/>
    </source>
</evidence>
<comment type="catalytic activity">
    <reaction evidence="30">
        <text>tetradecanoyl-[ACP] + H2O = tetradecanoate + holo-[ACP] + H(+)</text>
        <dbReference type="Rhea" id="RHEA:30123"/>
        <dbReference type="Rhea" id="RHEA-COMP:9648"/>
        <dbReference type="Rhea" id="RHEA-COMP:9685"/>
        <dbReference type="ChEBI" id="CHEBI:15377"/>
        <dbReference type="ChEBI" id="CHEBI:15378"/>
        <dbReference type="ChEBI" id="CHEBI:30807"/>
        <dbReference type="ChEBI" id="CHEBI:64479"/>
        <dbReference type="ChEBI" id="CHEBI:78477"/>
        <dbReference type="EC" id="3.1.2.14"/>
    </reaction>
    <physiologicalReaction direction="left-to-right" evidence="30">
        <dbReference type="Rhea" id="RHEA:30124"/>
    </physiologicalReaction>
</comment>
<dbReference type="PROSITE" id="PS52004">
    <property type="entry name" value="KS3_2"/>
    <property type="match status" value="1"/>
</dbReference>
<evidence type="ECO:0000256" key="21">
    <source>
        <dbReference type="ARBA" id="ARBA00047451"/>
    </source>
</evidence>
<comment type="catalytic activity">
    <reaction evidence="32">
        <text>a fatty acyl-[ACP] + malonyl-[ACP] + H(+) = a 3-oxoacyl-[ACP] + holo-[ACP] + CO2</text>
        <dbReference type="Rhea" id="RHEA:22836"/>
        <dbReference type="Rhea" id="RHEA-COMP:9623"/>
        <dbReference type="Rhea" id="RHEA-COMP:9685"/>
        <dbReference type="Rhea" id="RHEA-COMP:9916"/>
        <dbReference type="Rhea" id="RHEA-COMP:14125"/>
        <dbReference type="ChEBI" id="CHEBI:15378"/>
        <dbReference type="ChEBI" id="CHEBI:16526"/>
        <dbReference type="ChEBI" id="CHEBI:64479"/>
        <dbReference type="ChEBI" id="CHEBI:78449"/>
        <dbReference type="ChEBI" id="CHEBI:78776"/>
        <dbReference type="ChEBI" id="CHEBI:138651"/>
        <dbReference type="EC" id="2.3.1.41"/>
    </reaction>
    <physiologicalReaction direction="left-to-right" evidence="32">
        <dbReference type="Rhea" id="RHEA:22837"/>
    </physiologicalReaction>
</comment>
<evidence type="ECO:0000256" key="17">
    <source>
        <dbReference type="ARBA" id="ARBA00047300"/>
    </source>
</evidence>